<dbReference type="GO" id="GO:0006744">
    <property type="term" value="P:ubiquinone biosynthetic process"/>
    <property type="evidence" value="ECO:0007669"/>
    <property type="project" value="UniProtKB-UniPathway"/>
</dbReference>
<evidence type="ECO:0000256" key="1">
    <source>
        <dbReference type="ARBA" id="ARBA00005020"/>
    </source>
</evidence>
<dbReference type="AlphaFoldDB" id="A0A5C8PUV8"/>
<comment type="similarity">
    <text evidence="2">Belongs to the protein kinase superfamily. ADCK protein kinase family.</text>
</comment>
<evidence type="ECO:0000256" key="8">
    <source>
        <dbReference type="ARBA" id="ARBA00023136"/>
    </source>
</evidence>
<keyword evidence="4" id="KW-0997">Cell inner membrane</keyword>
<dbReference type="PANTHER" id="PTHR10566">
    <property type="entry name" value="CHAPERONE-ACTIVITY OF BC1 COMPLEX CABC1 -RELATED"/>
    <property type="match status" value="1"/>
</dbReference>
<evidence type="ECO:0000313" key="12">
    <source>
        <dbReference type="Proteomes" id="UP000321638"/>
    </source>
</evidence>
<dbReference type="Proteomes" id="UP000321638">
    <property type="component" value="Unassembled WGS sequence"/>
</dbReference>
<keyword evidence="5" id="KW-0831">Ubiquinone biosynthesis</keyword>
<proteinExistence type="inferred from homology"/>
<dbReference type="UniPathway" id="UPA00232"/>
<dbReference type="RefSeq" id="WP_147845230.1">
    <property type="nucleotide sequence ID" value="NZ_VDUZ01000002.1"/>
</dbReference>
<evidence type="ECO:0000256" key="2">
    <source>
        <dbReference type="ARBA" id="ARBA00009670"/>
    </source>
</evidence>
<dbReference type="OrthoDB" id="9795390at2"/>
<dbReference type="InterPro" id="IPR010232">
    <property type="entry name" value="UbiB"/>
</dbReference>
<evidence type="ECO:0000259" key="10">
    <source>
        <dbReference type="Pfam" id="PF03109"/>
    </source>
</evidence>
<dbReference type="InterPro" id="IPR004147">
    <property type="entry name" value="ABC1_dom"/>
</dbReference>
<keyword evidence="3" id="KW-1003">Cell membrane</keyword>
<evidence type="ECO:0000256" key="6">
    <source>
        <dbReference type="ARBA" id="ARBA00022692"/>
    </source>
</evidence>
<name>A0A5C8PUV8_9HYPH</name>
<dbReference type="EMBL" id="VDUZ01000002">
    <property type="protein sequence ID" value="TXL81874.1"/>
    <property type="molecule type" value="Genomic_DNA"/>
</dbReference>
<dbReference type="PANTHER" id="PTHR10566:SF113">
    <property type="entry name" value="PROTEIN ACTIVITY OF BC1 COMPLEX KINASE 7, CHLOROPLASTIC"/>
    <property type="match status" value="1"/>
</dbReference>
<comment type="pathway">
    <text evidence="1">Cofactor biosynthesis; ubiquinone biosynthesis [regulation].</text>
</comment>
<organism evidence="11 12">
    <name type="scientific">Vineibacter terrae</name>
    <dbReference type="NCBI Taxonomy" id="2586908"/>
    <lineage>
        <taxon>Bacteria</taxon>
        <taxon>Pseudomonadati</taxon>
        <taxon>Pseudomonadota</taxon>
        <taxon>Alphaproteobacteria</taxon>
        <taxon>Hyphomicrobiales</taxon>
        <taxon>Vineibacter</taxon>
    </lineage>
</organism>
<feature type="transmembrane region" description="Helical" evidence="9">
    <location>
        <begin position="493"/>
        <end position="510"/>
    </location>
</feature>
<keyword evidence="8 9" id="KW-0472">Membrane</keyword>
<reference evidence="11 12" key="1">
    <citation type="submission" date="2019-06" db="EMBL/GenBank/DDBJ databases">
        <title>New taxonomy in bacterial strain CC-CFT640, isolated from vineyard.</title>
        <authorList>
            <person name="Lin S.-Y."/>
            <person name="Tsai C.-F."/>
            <person name="Young C.-C."/>
        </authorList>
    </citation>
    <scope>NUCLEOTIDE SEQUENCE [LARGE SCALE GENOMIC DNA]</scope>
    <source>
        <strain evidence="11 12">CC-CFT640</strain>
    </source>
</reference>
<dbReference type="InterPro" id="IPR011009">
    <property type="entry name" value="Kinase-like_dom_sf"/>
</dbReference>
<accession>A0A5C8PUV8</accession>
<feature type="domain" description="ABC1 atypical kinase-like" evidence="10">
    <location>
        <begin position="92"/>
        <end position="336"/>
    </location>
</feature>
<evidence type="ECO:0000256" key="5">
    <source>
        <dbReference type="ARBA" id="ARBA00022688"/>
    </source>
</evidence>
<keyword evidence="12" id="KW-1185">Reference proteome</keyword>
<evidence type="ECO:0000256" key="9">
    <source>
        <dbReference type="SAM" id="Phobius"/>
    </source>
</evidence>
<comment type="caution">
    <text evidence="11">The sequence shown here is derived from an EMBL/GenBank/DDBJ whole genome shotgun (WGS) entry which is preliminary data.</text>
</comment>
<evidence type="ECO:0000256" key="3">
    <source>
        <dbReference type="ARBA" id="ARBA00022475"/>
    </source>
</evidence>
<keyword evidence="7 9" id="KW-1133">Transmembrane helix</keyword>
<dbReference type="InterPro" id="IPR050154">
    <property type="entry name" value="UbiB_kinase"/>
</dbReference>
<keyword evidence="6 9" id="KW-0812">Transmembrane</keyword>
<evidence type="ECO:0000313" key="11">
    <source>
        <dbReference type="EMBL" id="TXL81874.1"/>
    </source>
</evidence>
<evidence type="ECO:0000256" key="7">
    <source>
        <dbReference type="ARBA" id="ARBA00022989"/>
    </source>
</evidence>
<protein>
    <submittedName>
        <fullName evidence="11">2-polyprenylphenol 6-hydroxylase</fullName>
    </submittedName>
</protein>
<sequence>MLRFVRNVLRLMQLAYTLARHDALFPLETLRIAPGIVALARLVRRRGDTRRPGQRLAEAFTDMGPSFIKFGQALSTRADLLSEEVALDLGQLADHLAPFSGDAARRTIEQELGRPVGELFSSFDDIAIAAASIAQVHYAVTADGREVAVKVLRPGIEDAFARDLDLFYWLAELVERTQPRFRRLRPSASVRAFADVVRVEMDLRMEAAAAEELGANFAGDLGYRTPTVDWDRTARRVMTMERVRGIPIGDREKLLAAGHDLNAVLKKSAEAFFFQVFRDGFFHGDMHGGNAFVEESGCVVPVDFGIMGRVDADTRGYLAELLIAFLRRDYRTVAEVQFRAGYVSPDKSVEVFAQACRSIGEPIFGKPSSQISIARLLAQLLRVTEQFEMHAQPQLLLLQKTMLMAEGMGTKLNPGVNIWELARPLIEDWMRTHFGPRARLERTLGETVDAVRKLPRLVDTVEQIAERERRRAERELAMSLPEAAPGRWPRVDWVMLVAIAALAIAILAWLD</sequence>
<dbReference type="NCBIfam" id="TIGR01982">
    <property type="entry name" value="UbiB"/>
    <property type="match status" value="1"/>
</dbReference>
<dbReference type="SUPFAM" id="SSF56112">
    <property type="entry name" value="Protein kinase-like (PK-like)"/>
    <property type="match status" value="1"/>
</dbReference>
<evidence type="ECO:0000256" key="4">
    <source>
        <dbReference type="ARBA" id="ARBA00022519"/>
    </source>
</evidence>
<dbReference type="Pfam" id="PF03109">
    <property type="entry name" value="ABC1"/>
    <property type="match status" value="1"/>
</dbReference>
<gene>
    <name evidence="11" type="primary">ubiB</name>
    <name evidence="11" type="ORF">FHP25_02065</name>
</gene>